<evidence type="ECO:0000313" key="1">
    <source>
        <dbReference type="EMBL" id="MFC5068270.1"/>
    </source>
</evidence>
<reference evidence="2" key="1">
    <citation type="journal article" date="2019" name="Int. J. Syst. Evol. Microbiol.">
        <title>The Global Catalogue of Microorganisms (GCM) 10K type strain sequencing project: providing services to taxonomists for standard genome sequencing and annotation.</title>
        <authorList>
            <consortium name="The Broad Institute Genomics Platform"/>
            <consortium name="The Broad Institute Genome Sequencing Center for Infectious Disease"/>
            <person name="Wu L."/>
            <person name="Ma J."/>
        </authorList>
    </citation>
    <scope>NUCLEOTIDE SEQUENCE [LARGE SCALE GENOMIC DNA]</scope>
    <source>
        <strain evidence="2">CGMCC 1.16444</strain>
    </source>
</reference>
<gene>
    <name evidence="1" type="ORF">ACFPFW_09615</name>
</gene>
<keyword evidence="2" id="KW-1185">Reference proteome</keyword>
<dbReference type="RefSeq" id="WP_114955815.1">
    <property type="nucleotide sequence ID" value="NZ_JBHSJF010000006.1"/>
</dbReference>
<accession>A0ABV9YZL8</accession>
<proteinExistence type="predicted"/>
<name>A0ABV9YZL8_9HYPH</name>
<dbReference type="EMBL" id="JBHSJF010000006">
    <property type="protein sequence ID" value="MFC5068270.1"/>
    <property type="molecule type" value="Genomic_DNA"/>
</dbReference>
<evidence type="ECO:0000313" key="2">
    <source>
        <dbReference type="Proteomes" id="UP001595796"/>
    </source>
</evidence>
<protein>
    <submittedName>
        <fullName evidence="1">Uncharacterized protein</fullName>
    </submittedName>
</protein>
<comment type="caution">
    <text evidence="1">The sequence shown here is derived from an EMBL/GenBank/DDBJ whole genome shotgun (WGS) entry which is preliminary data.</text>
</comment>
<sequence>MSAHANLSPVIDEDALLREMTMPSANDEAVAPVEEERAPLAPVAERLRVDAPTHAEAESLPIRSQHSDLAAIHDLERQAREWRVVARVAEHHLKQLVAAQDARDGAYRSLAEIAADVERTAEQLSEALNVYNKGDLSHDLDGVFEESGHVLAGLEKIVGELSVANALCRSAWQAHARSLRDEQNLRATIQGSQHG</sequence>
<organism evidence="1 2">
    <name type="scientific">Flaviflagellibacter deserti</name>
    <dbReference type="NCBI Taxonomy" id="2267266"/>
    <lineage>
        <taxon>Bacteria</taxon>
        <taxon>Pseudomonadati</taxon>
        <taxon>Pseudomonadota</taxon>
        <taxon>Alphaproteobacteria</taxon>
        <taxon>Hyphomicrobiales</taxon>
        <taxon>Flaviflagellibacter</taxon>
    </lineage>
</organism>
<dbReference type="Proteomes" id="UP001595796">
    <property type="component" value="Unassembled WGS sequence"/>
</dbReference>